<dbReference type="GO" id="GO:0009055">
    <property type="term" value="F:electron transfer activity"/>
    <property type="evidence" value="ECO:0007669"/>
    <property type="project" value="InterPro"/>
</dbReference>
<dbReference type="InterPro" id="IPR036369">
    <property type="entry name" value="HIPIP_sf"/>
</dbReference>
<dbReference type="GO" id="GO:0019646">
    <property type="term" value="P:aerobic electron transport chain"/>
    <property type="evidence" value="ECO:0007669"/>
    <property type="project" value="InterPro"/>
</dbReference>
<organism evidence="2">
    <name type="scientific">marine sediment metagenome</name>
    <dbReference type="NCBI Taxonomy" id="412755"/>
    <lineage>
        <taxon>unclassified sequences</taxon>
        <taxon>metagenomes</taxon>
        <taxon>ecological metagenomes</taxon>
    </lineage>
</organism>
<gene>
    <name evidence="2" type="ORF">LCGC14_0382030</name>
</gene>
<dbReference type="Gene3D" id="4.10.490.10">
    <property type="entry name" value="High potential iron-sulphur protein"/>
    <property type="match status" value="1"/>
</dbReference>
<evidence type="ECO:0000313" key="2">
    <source>
        <dbReference type="EMBL" id="KKN75351.1"/>
    </source>
</evidence>
<dbReference type="EMBL" id="LAZR01000312">
    <property type="protein sequence ID" value="KKN75351.1"/>
    <property type="molecule type" value="Genomic_DNA"/>
</dbReference>
<feature type="compositionally biased region" description="Basic residues" evidence="1">
    <location>
        <begin position="9"/>
        <end position="20"/>
    </location>
</feature>
<proteinExistence type="predicted"/>
<name>A0A0F9VPG6_9ZZZZ</name>
<accession>A0A0F9VPG6</accession>
<dbReference type="AlphaFoldDB" id="A0A0F9VPG6"/>
<comment type="caution">
    <text evidence="2">The sequence shown here is derived from an EMBL/GenBank/DDBJ whole genome shotgun (WGS) entry which is preliminary data.</text>
</comment>
<sequence>MKFTEHSKVSKKLARYRKAPTKSQRNCSNCVHFNQLNYRNIGEGSCDIVQGIVQSTYTSDFFSPSPEALVRVDEEEFLT</sequence>
<reference evidence="2" key="1">
    <citation type="journal article" date="2015" name="Nature">
        <title>Complex archaea that bridge the gap between prokaryotes and eukaryotes.</title>
        <authorList>
            <person name="Spang A."/>
            <person name="Saw J.H."/>
            <person name="Jorgensen S.L."/>
            <person name="Zaremba-Niedzwiedzka K."/>
            <person name="Martijn J."/>
            <person name="Lind A.E."/>
            <person name="van Eijk R."/>
            <person name="Schleper C."/>
            <person name="Guy L."/>
            <person name="Ettema T.J."/>
        </authorList>
    </citation>
    <scope>NUCLEOTIDE SEQUENCE</scope>
</reference>
<feature type="region of interest" description="Disordered" evidence="1">
    <location>
        <begin position="1"/>
        <end position="23"/>
    </location>
</feature>
<protein>
    <submittedName>
        <fullName evidence="2">Uncharacterized protein</fullName>
    </submittedName>
</protein>
<evidence type="ECO:0000256" key="1">
    <source>
        <dbReference type="SAM" id="MobiDB-lite"/>
    </source>
</evidence>